<dbReference type="Proteomes" id="UP001442494">
    <property type="component" value="Unassembled WGS sequence"/>
</dbReference>
<dbReference type="EMBL" id="JAMPKK010000091">
    <property type="protein sequence ID" value="MEP0867855.1"/>
    <property type="molecule type" value="Genomic_DNA"/>
</dbReference>
<keyword evidence="2" id="KW-1185">Reference proteome</keyword>
<proteinExistence type="predicted"/>
<dbReference type="RefSeq" id="WP_190423062.1">
    <property type="nucleotide sequence ID" value="NZ_JAMPKK010000091.1"/>
</dbReference>
<evidence type="ECO:0000313" key="1">
    <source>
        <dbReference type="EMBL" id="MEP0867855.1"/>
    </source>
</evidence>
<protein>
    <submittedName>
        <fullName evidence="1">Uncharacterized protein</fullName>
    </submittedName>
</protein>
<gene>
    <name evidence="1" type="ORF">NDI37_25770</name>
</gene>
<name>A0ABV0JWM4_9CYAN</name>
<organism evidence="1 2">
    <name type="scientific">Funiculus sociatus GB2-A5</name>
    <dbReference type="NCBI Taxonomy" id="2933946"/>
    <lineage>
        <taxon>Bacteria</taxon>
        <taxon>Bacillati</taxon>
        <taxon>Cyanobacteriota</taxon>
        <taxon>Cyanophyceae</taxon>
        <taxon>Coleofasciculales</taxon>
        <taxon>Coleofasciculaceae</taxon>
        <taxon>Funiculus</taxon>
    </lineage>
</organism>
<comment type="caution">
    <text evidence="1">The sequence shown here is derived from an EMBL/GenBank/DDBJ whole genome shotgun (WGS) entry which is preliminary data.</text>
</comment>
<sequence>MQPELSPTEAIRLAKQVANLLPSPPRIYQNRAGCVEKWPDSPGSENILSLQYVGGTPIPLECYPKITLFTITFEGEAANKQNESVTLIQKLKGRIFCRKNSSVSSPVGGQNVVFVSQWGGKHNWWFHVATDRQVQFILESGDNLISYYDGPPHC</sequence>
<reference evidence="1 2" key="1">
    <citation type="submission" date="2022-04" db="EMBL/GenBank/DDBJ databases">
        <title>Positive selection, recombination, and allopatry shape intraspecific diversity of widespread and dominant cyanobacteria.</title>
        <authorList>
            <person name="Wei J."/>
            <person name="Shu W."/>
            <person name="Hu C."/>
        </authorList>
    </citation>
    <scope>NUCLEOTIDE SEQUENCE [LARGE SCALE GENOMIC DNA]</scope>
    <source>
        <strain evidence="1 2">GB2-A5</strain>
    </source>
</reference>
<accession>A0ABV0JWM4</accession>
<evidence type="ECO:0000313" key="2">
    <source>
        <dbReference type="Proteomes" id="UP001442494"/>
    </source>
</evidence>